<dbReference type="PROSITE" id="PS50102">
    <property type="entry name" value="RRM"/>
    <property type="match status" value="1"/>
</dbReference>
<feature type="compositionally biased region" description="Polar residues" evidence="2">
    <location>
        <begin position="203"/>
        <end position="213"/>
    </location>
</feature>
<sequence length="832" mass="94236">MSDQQVIQEPGTGIVPEVNDSISETAPSAGIVNQDEEDEQSESEEEDSEEDDDENDDEEDGDEEDDDDGDEEDESVDDQKETTETSKMEVSADIEEEGSEEASDEDEESNDESEDESDEESDEDEEQTNETSETSENKLNEQAEQDVEIKDVDEDLKKSTSDEQPQDETTQDSSKETSKSEPVAEESNNDDEDDYDPTSPSEQFNQSTKMPSNDEQEDKKSETEAEDDNYDPLKALDIEEETKDDGGDNNDNTIDDNDVAIFNQVISFFITSSLLTDPEFDSLTPSEKSQKVVEEYNKAHNTNLKLKLNFAATTSYNKKFLKQNDTPVKLIPLNPFCLRPDITVPMTEKEEKLYSEYKESENYILETGRWDEFPIGSRLFIGNLAVNTLNPDDVYRVFSAYGVVKQVNLKQGFGFVQFDKAESCSRAIQGEKNVPLHNKIMHLEVSKYHTQKAIENQKKASSRDGDDKGRGREREASPTRDNNNSNKRSERSPLRAKNETDSKLIVTNDCSRFFFKDILSRLKKDGIVYEIEELNCSVDQVPSESITNAAYNGIVSVLLTCGNDHLNVMAYESTPDGGIKFEEYSDISLDEAINISLTAKAKRLANQPRGRENRSNRRQSNNDNGRNNNNNNGSRRNRRNNQDKGQPKNSNQALYGTSNNDNNDSNNGGRNMNNRNNNNDKYGNNQGRAGRSRYDNNKNSSNPYPSFGNRNNNNRYGQTNNSQQQLFQQHLQQQQQRQDNNGNNSNTNNHRNNHMGNNRHNRHNHNNQNNNSNNMNNNGNQGNIGNNVNENLFGQLKNLDPNTLQTINNLFNNSSLKITNKTFHNNLTSLNQ</sequence>
<dbReference type="Proteomes" id="UP001165120">
    <property type="component" value="Unassembled WGS sequence"/>
</dbReference>
<feature type="compositionally biased region" description="Basic and acidic residues" evidence="2">
    <location>
        <begin position="77"/>
        <end position="87"/>
    </location>
</feature>
<feature type="compositionally biased region" description="Acidic residues" evidence="2">
    <location>
        <begin position="183"/>
        <end position="196"/>
    </location>
</feature>
<feature type="compositionally biased region" description="Basic and acidic residues" evidence="2">
    <location>
        <begin position="455"/>
        <end position="478"/>
    </location>
</feature>
<feature type="region of interest" description="Disordered" evidence="2">
    <location>
        <begin position="452"/>
        <end position="498"/>
    </location>
</feature>
<dbReference type="InterPro" id="IPR012677">
    <property type="entry name" value="Nucleotide-bd_a/b_plait_sf"/>
</dbReference>
<name>A0A9W6WHZ8_CANBO</name>
<protein>
    <submittedName>
        <fullName evidence="4">Unnamed protein product</fullName>
    </submittedName>
</protein>
<feature type="compositionally biased region" description="Basic residues" evidence="2">
    <location>
        <begin position="751"/>
        <end position="765"/>
    </location>
</feature>
<comment type="caution">
    <text evidence="4">The sequence shown here is derived from an EMBL/GenBank/DDBJ whole genome shotgun (WGS) entry which is preliminary data.</text>
</comment>
<feature type="compositionally biased region" description="Low complexity" evidence="2">
    <location>
        <begin position="659"/>
        <end position="688"/>
    </location>
</feature>
<evidence type="ECO:0000259" key="3">
    <source>
        <dbReference type="PROSITE" id="PS50102"/>
    </source>
</evidence>
<gene>
    <name evidence="4" type="ORF">Cboi02_000432100</name>
</gene>
<accession>A0A9W6WHZ8</accession>
<feature type="domain" description="RRM" evidence="3">
    <location>
        <begin position="377"/>
        <end position="448"/>
    </location>
</feature>
<keyword evidence="1" id="KW-0694">RNA-binding</keyword>
<feature type="compositionally biased region" description="Acidic residues" evidence="2">
    <location>
        <begin position="92"/>
        <end position="128"/>
    </location>
</feature>
<dbReference type="AlphaFoldDB" id="A0A9W6WHZ8"/>
<feature type="compositionally biased region" description="Basic and acidic residues" evidence="2">
    <location>
        <begin position="487"/>
        <end position="498"/>
    </location>
</feature>
<dbReference type="SMART" id="SM00360">
    <property type="entry name" value="RRM"/>
    <property type="match status" value="1"/>
</dbReference>
<dbReference type="InterPro" id="IPR035979">
    <property type="entry name" value="RBD_domain_sf"/>
</dbReference>
<dbReference type="InterPro" id="IPR000504">
    <property type="entry name" value="RRM_dom"/>
</dbReference>
<dbReference type="InterPro" id="IPR052600">
    <property type="entry name" value="Nuc_rcpt_coact/corep"/>
</dbReference>
<dbReference type="Gene3D" id="3.30.70.330">
    <property type="match status" value="1"/>
</dbReference>
<evidence type="ECO:0000256" key="1">
    <source>
        <dbReference type="PROSITE-ProRule" id="PRU00176"/>
    </source>
</evidence>
<feature type="region of interest" description="Disordered" evidence="2">
    <location>
        <begin position="1"/>
        <end position="234"/>
    </location>
</feature>
<organism evidence="4 5">
    <name type="scientific">Candida boidinii</name>
    <name type="common">Yeast</name>
    <dbReference type="NCBI Taxonomy" id="5477"/>
    <lineage>
        <taxon>Eukaryota</taxon>
        <taxon>Fungi</taxon>
        <taxon>Dikarya</taxon>
        <taxon>Ascomycota</taxon>
        <taxon>Saccharomycotina</taxon>
        <taxon>Pichiomycetes</taxon>
        <taxon>Pichiales</taxon>
        <taxon>Pichiaceae</taxon>
        <taxon>Ogataea</taxon>
        <taxon>Ogataea/Candida clade</taxon>
    </lineage>
</organism>
<feature type="region of interest" description="Disordered" evidence="2">
    <location>
        <begin position="602"/>
        <end position="787"/>
    </location>
</feature>
<keyword evidence="5" id="KW-1185">Reference proteome</keyword>
<feature type="compositionally biased region" description="Low complexity" evidence="2">
    <location>
        <begin position="766"/>
        <end position="787"/>
    </location>
</feature>
<reference evidence="4" key="1">
    <citation type="submission" date="2023-04" db="EMBL/GenBank/DDBJ databases">
        <title>Candida boidinii NBRC 10035.</title>
        <authorList>
            <person name="Ichikawa N."/>
            <person name="Sato H."/>
            <person name="Tonouchi N."/>
        </authorList>
    </citation>
    <scope>NUCLEOTIDE SEQUENCE</scope>
    <source>
        <strain evidence="4">NBRC 10035</strain>
    </source>
</reference>
<dbReference type="SUPFAM" id="SSF54928">
    <property type="entry name" value="RNA-binding domain, RBD"/>
    <property type="match status" value="1"/>
</dbReference>
<dbReference type="PANTHER" id="PTHR23295:SF6">
    <property type="entry name" value="NEOSIN, ISOFORM A"/>
    <property type="match status" value="1"/>
</dbReference>
<evidence type="ECO:0000256" key="2">
    <source>
        <dbReference type="SAM" id="MobiDB-lite"/>
    </source>
</evidence>
<dbReference type="GO" id="GO:0003723">
    <property type="term" value="F:RNA binding"/>
    <property type="evidence" value="ECO:0007669"/>
    <property type="project" value="UniProtKB-UniRule"/>
</dbReference>
<dbReference type="Pfam" id="PF00076">
    <property type="entry name" value="RRM_1"/>
    <property type="match status" value="1"/>
</dbReference>
<feature type="compositionally biased region" description="Low complexity" evidence="2">
    <location>
        <begin position="702"/>
        <end position="750"/>
    </location>
</feature>
<feature type="compositionally biased region" description="Low complexity" evidence="2">
    <location>
        <begin position="618"/>
        <end position="634"/>
    </location>
</feature>
<feature type="compositionally biased region" description="Basic and acidic residues" evidence="2">
    <location>
        <begin position="135"/>
        <end position="161"/>
    </location>
</feature>
<dbReference type="EMBL" id="BSXN01001709">
    <property type="protein sequence ID" value="GME74183.1"/>
    <property type="molecule type" value="Genomic_DNA"/>
</dbReference>
<proteinExistence type="predicted"/>
<evidence type="ECO:0000313" key="5">
    <source>
        <dbReference type="Proteomes" id="UP001165120"/>
    </source>
</evidence>
<feature type="compositionally biased region" description="Acidic residues" evidence="2">
    <location>
        <begin position="34"/>
        <end position="76"/>
    </location>
</feature>
<feature type="compositionally biased region" description="Polar residues" evidence="2">
    <location>
        <begin position="647"/>
        <end position="658"/>
    </location>
</feature>
<dbReference type="PANTHER" id="PTHR23295">
    <property type="entry name" value="NUCLEAR RECEPTOR COACTIVATOR 5-RELATED"/>
    <property type="match status" value="1"/>
</dbReference>
<evidence type="ECO:0000313" key="4">
    <source>
        <dbReference type="EMBL" id="GME74183.1"/>
    </source>
</evidence>